<keyword evidence="7" id="KW-0238">DNA-binding</keyword>
<evidence type="ECO:0000256" key="10">
    <source>
        <dbReference type="ARBA" id="ARBA00048988"/>
    </source>
</evidence>
<proteinExistence type="inferred from homology"/>
<dbReference type="InterPro" id="IPR001650">
    <property type="entry name" value="Helicase_C-like"/>
</dbReference>
<dbReference type="PANTHER" id="PTHR47964">
    <property type="entry name" value="ATP-DEPENDENT DNA HELICASE HOMOLOG RECG, CHLOROPLASTIC"/>
    <property type="match status" value="1"/>
</dbReference>
<dbReference type="GO" id="GO:0016787">
    <property type="term" value="F:hydrolase activity"/>
    <property type="evidence" value="ECO:0007669"/>
    <property type="project" value="UniProtKB-KW"/>
</dbReference>
<dbReference type="NCBIfam" id="TIGR00643">
    <property type="entry name" value="recG"/>
    <property type="match status" value="1"/>
</dbReference>
<dbReference type="Pfam" id="PF19833">
    <property type="entry name" value="RecG_dom3_C"/>
    <property type="match status" value="1"/>
</dbReference>
<dbReference type="NCBIfam" id="NF008168">
    <property type="entry name" value="PRK10917.2-2"/>
    <property type="match status" value="1"/>
</dbReference>
<dbReference type="Proteomes" id="UP000068026">
    <property type="component" value="Chromosome"/>
</dbReference>
<reference evidence="14 15" key="1">
    <citation type="journal article" date="2016" name="Genome Announc.">
        <title>Complete Genome Sequence of the Amino Acid-Fermenting Clostridium propionicum X2 (DSM 1682).</title>
        <authorList>
            <person name="Poehlein A."/>
            <person name="Schlien K."/>
            <person name="Chowdhury N.P."/>
            <person name="Gottschalk G."/>
            <person name="Buckel W."/>
            <person name="Daniel R."/>
        </authorList>
    </citation>
    <scope>NUCLEOTIDE SEQUENCE [LARGE SCALE GENOMIC DNA]</scope>
    <source>
        <strain evidence="14 15">X2</strain>
    </source>
</reference>
<gene>
    <name evidence="14" type="primary">recG</name>
    <name evidence="14" type="ORF">CPRO_24630</name>
</gene>
<dbReference type="SMART" id="SM00490">
    <property type="entry name" value="HELICc"/>
    <property type="match status" value="1"/>
</dbReference>
<protein>
    <recommendedName>
        <fullName evidence="11">ATP-dependent DNA helicase RecG</fullName>
        <ecNumber evidence="11">5.6.2.4</ecNumber>
    </recommendedName>
</protein>
<dbReference type="SUPFAM" id="SSF52540">
    <property type="entry name" value="P-loop containing nucleoside triphosphate hydrolases"/>
    <property type="match status" value="2"/>
</dbReference>
<comment type="catalytic activity">
    <reaction evidence="11">
        <text>Couples ATP hydrolysis with the unwinding of duplex DNA by translocating in the 3'-5' direction.</text>
        <dbReference type="EC" id="5.6.2.4"/>
    </reaction>
</comment>
<evidence type="ECO:0000256" key="11">
    <source>
        <dbReference type="RuleBase" id="RU363016"/>
    </source>
</evidence>
<dbReference type="InterPro" id="IPR045562">
    <property type="entry name" value="RecG_dom3_C"/>
</dbReference>
<evidence type="ECO:0000259" key="13">
    <source>
        <dbReference type="PROSITE" id="PS51194"/>
    </source>
</evidence>
<evidence type="ECO:0000313" key="15">
    <source>
        <dbReference type="Proteomes" id="UP000068026"/>
    </source>
</evidence>
<evidence type="ECO:0000256" key="8">
    <source>
        <dbReference type="ARBA" id="ARBA00023172"/>
    </source>
</evidence>
<dbReference type="Gene3D" id="3.40.50.300">
    <property type="entry name" value="P-loop containing nucleotide triphosphate hydrolases"/>
    <property type="match status" value="2"/>
</dbReference>
<dbReference type="EC" id="5.6.2.4" evidence="11"/>
<dbReference type="PROSITE" id="PS51194">
    <property type="entry name" value="HELICASE_CTER"/>
    <property type="match status" value="1"/>
</dbReference>
<feature type="domain" description="Helicase C-terminal" evidence="13">
    <location>
        <begin position="296"/>
        <end position="455"/>
    </location>
</feature>
<comment type="similarity">
    <text evidence="1 11">Belongs to the helicase family. RecG subfamily.</text>
</comment>
<keyword evidence="3 11" id="KW-0227">DNA damage</keyword>
<keyword evidence="6 11" id="KW-0067">ATP-binding</keyword>
<dbReference type="PROSITE" id="PS51192">
    <property type="entry name" value="HELICASE_ATP_BIND_1"/>
    <property type="match status" value="1"/>
</dbReference>
<accession>A0ABM5YDS6</accession>
<dbReference type="InterPro" id="IPR011545">
    <property type="entry name" value="DEAD/DEAH_box_helicase_dom"/>
</dbReference>
<dbReference type="InterPro" id="IPR027417">
    <property type="entry name" value="P-loop_NTPase"/>
</dbReference>
<dbReference type="EMBL" id="CP014223">
    <property type="protein sequence ID" value="AMJ42026.1"/>
    <property type="molecule type" value="Genomic_DNA"/>
</dbReference>
<name>A0ABM5YDS6_ANAPI</name>
<dbReference type="GO" id="GO:0003678">
    <property type="term" value="F:DNA helicase activity"/>
    <property type="evidence" value="ECO:0007669"/>
    <property type="project" value="UniProtKB-EC"/>
</dbReference>
<evidence type="ECO:0000256" key="7">
    <source>
        <dbReference type="ARBA" id="ARBA00023125"/>
    </source>
</evidence>
<reference evidence="15" key="2">
    <citation type="submission" date="2016-01" db="EMBL/GenBank/DDBJ databases">
        <authorList>
            <person name="Poehlein A."/>
            <person name="Schlien K."/>
            <person name="Gottschalk G."/>
            <person name="Buckel W."/>
            <person name="Daniel R."/>
        </authorList>
    </citation>
    <scope>NUCLEOTIDE SEQUENCE [LARGE SCALE GENOMIC DNA]</scope>
    <source>
        <strain evidence="15">X2</strain>
    </source>
</reference>
<keyword evidence="2 11" id="KW-0547">Nucleotide-binding</keyword>
<dbReference type="Pfam" id="PF00270">
    <property type="entry name" value="DEAD"/>
    <property type="match status" value="1"/>
</dbReference>
<evidence type="ECO:0000313" key="14">
    <source>
        <dbReference type="EMBL" id="AMJ42026.1"/>
    </source>
</evidence>
<sequence length="525" mass="59316">MLRGLMEDALGLMCAGLPEYIPHWIRKEYQLAERNFSIQEIHFPKTEQSFYDARRRLVFEELFLLQGALFSLKAFFEKEKNGILLKKQRPLEEFQQYLPFHFTNAQRRVLKEIEEDMSTGKQMNRLIQGDVGSGKTAVAMAASYWAIQNGYQSVLMAPTEVLAQQHYQSILSVFEGLGITTVLLTGGQTAKEKRSALEKIASGAGEMIIGTHAVIQKGVEYHNLGLAITDEQHRFGVRQRSALNQKGEAPHVLVMTATPIPRTLALILYGDLDVSIIDELPPGRQKIDTMAVTSSYHDRIYTFIDKEVQQGRQAYVICPMIEENEKLELQSVLNFTEELQQKLSHCIVSCVHGKMKPKEKQEIMEAFAKGEIHVLVSTTVIEVGINVPNAVIMLIENAERFGLAQLHQLRGRVGRGSEKSYCILVSDAKAKIAKQRLKTLVDSQDGFVISEMDLKLRGPGEFFGTRQHGLPELKIANMYQDMPILIEAQKAAIKMLEMDPTLSLEMHQGIKERFAQLMEGRQLEL</sequence>
<keyword evidence="9 11" id="KW-0234">DNA repair</keyword>
<comment type="function">
    <text evidence="11">Plays a critical role in recombination and DNA repair. Helps process Holliday junction intermediates to mature products by catalyzing branch migration. Has replication fork regression activity, unwinds stalled or blocked replication forks to make a HJ that can be resolved. Has a DNA unwinding activity characteristic of a DNA helicase with 3'-5' polarity.</text>
</comment>
<dbReference type="NCBIfam" id="NF008165">
    <property type="entry name" value="PRK10917.1-3"/>
    <property type="match status" value="1"/>
</dbReference>
<keyword evidence="4 11" id="KW-0378">Hydrolase</keyword>
<evidence type="ECO:0000256" key="2">
    <source>
        <dbReference type="ARBA" id="ARBA00022741"/>
    </source>
</evidence>
<dbReference type="Pfam" id="PF00271">
    <property type="entry name" value="Helicase_C"/>
    <property type="match status" value="1"/>
</dbReference>
<dbReference type="InterPro" id="IPR014001">
    <property type="entry name" value="Helicase_ATP-bd"/>
</dbReference>
<dbReference type="CDD" id="cd17992">
    <property type="entry name" value="DEXHc_RecG"/>
    <property type="match status" value="1"/>
</dbReference>
<evidence type="ECO:0000256" key="5">
    <source>
        <dbReference type="ARBA" id="ARBA00022806"/>
    </source>
</evidence>
<dbReference type="PANTHER" id="PTHR47964:SF1">
    <property type="entry name" value="ATP-DEPENDENT DNA HELICASE HOMOLOG RECG, CHLOROPLASTIC"/>
    <property type="match status" value="1"/>
</dbReference>
<keyword evidence="15" id="KW-1185">Reference proteome</keyword>
<evidence type="ECO:0000256" key="1">
    <source>
        <dbReference type="ARBA" id="ARBA00007504"/>
    </source>
</evidence>
<evidence type="ECO:0000259" key="12">
    <source>
        <dbReference type="PROSITE" id="PS51192"/>
    </source>
</evidence>
<feature type="domain" description="Helicase ATP-binding" evidence="12">
    <location>
        <begin position="116"/>
        <end position="277"/>
    </location>
</feature>
<organism evidence="14 15">
    <name type="scientific">Anaerotignum propionicum DSM 1682</name>
    <dbReference type="NCBI Taxonomy" id="991789"/>
    <lineage>
        <taxon>Bacteria</taxon>
        <taxon>Bacillati</taxon>
        <taxon>Bacillota</taxon>
        <taxon>Clostridia</taxon>
        <taxon>Lachnospirales</taxon>
        <taxon>Anaerotignaceae</taxon>
        <taxon>Anaerotignum</taxon>
    </lineage>
</organism>
<evidence type="ECO:0000256" key="9">
    <source>
        <dbReference type="ARBA" id="ARBA00023204"/>
    </source>
</evidence>
<evidence type="ECO:0000256" key="4">
    <source>
        <dbReference type="ARBA" id="ARBA00022801"/>
    </source>
</evidence>
<dbReference type="SMART" id="SM00487">
    <property type="entry name" value="DEXDc"/>
    <property type="match status" value="1"/>
</dbReference>
<evidence type="ECO:0000256" key="6">
    <source>
        <dbReference type="ARBA" id="ARBA00022840"/>
    </source>
</evidence>
<dbReference type="InterPro" id="IPR047112">
    <property type="entry name" value="RecG/Mfd"/>
</dbReference>
<dbReference type="InterPro" id="IPR004609">
    <property type="entry name" value="ATP-dep_DNA_helicase_RecG"/>
</dbReference>
<comment type="catalytic activity">
    <reaction evidence="10 11">
        <text>ATP + H2O = ADP + phosphate + H(+)</text>
        <dbReference type="Rhea" id="RHEA:13065"/>
        <dbReference type="ChEBI" id="CHEBI:15377"/>
        <dbReference type="ChEBI" id="CHEBI:15378"/>
        <dbReference type="ChEBI" id="CHEBI:30616"/>
        <dbReference type="ChEBI" id="CHEBI:43474"/>
        <dbReference type="ChEBI" id="CHEBI:456216"/>
        <dbReference type="EC" id="5.6.2.4"/>
    </reaction>
</comment>
<keyword evidence="5 11" id="KW-0347">Helicase</keyword>
<keyword evidence="8 11" id="KW-0233">DNA recombination</keyword>
<evidence type="ECO:0000256" key="3">
    <source>
        <dbReference type="ARBA" id="ARBA00022763"/>
    </source>
</evidence>